<dbReference type="Proteomes" id="UP000297595">
    <property type="component" value="Unassembled WGS sequence"/>
</dbReference>
<dbReference type="EMBL" id="SOZJ01000002">
    <property type="protein sequence ID" value="TGJ72011.1"/>
    <property type="molecule type" value="Genomic_DNA"/>
</dbReference>
<reference evidence="1 2" key="1">
    <citation type="submission" date="2019-03" db="EMBL/GenBank/DDBJ databases">
        <title>Nematode-trapping fungi genome.</title>
        <authorList>
            <person name="Vidal-Diez De Ulzurrun G."/>
        </authorList>
    </citation>
    <scope>NUCLEOTIDE SEQUENCE [LARGE SCALE GENOMIC DNA]</scope>
    <source>
        <strain evidence="1 2">TWF154</strain>
    </source>
</reference>
<comment type="caution">
    <text evidence="1">The sequence shown here is derived from an EMBL/GenBank/DDBJ whole genome shotgun (WGS) entry which is preliminary data.</text>
</comment>
<accession>A0A8H2E571</accession>
<protein>
    <submittedName>
        <fullName evidence="1">Uncharacterized protein</fullName>
    </submittedName>
</protein>
<evidence type="ECO:0000313" key="2">
    <source>
        <dbReference type="Proteomes" id="UP000297595"/>
    </source>
</evidence>
<dbReference type="AlphaFoldDB" id="A0A8H2E571"/>
<organism evidence="1 2">
    <name type="scientific">Orbilia oligospora</name>
    <name type="common">Nematode-trapping fungus</name>
    <name type="synonym">Arthrobotrys oligospora</name>
    <dbReference type="NCBI Taxonomy" id="2813651"/>
    <lineage>
        <taxon>Eukaryota</taxon>
        <taxon>Fungi</taxon>
        <taxon>Dikarya</taxon>
        <taxon>Ascomycota</taxon>
        <taxon>Pezizomycotina</taxon>
        <taxon>Orbiliomycetes</taxon>
        <taxon>Orbiliales</taxon>
        <taxon>Orbiliaceae</taxon>
        <taxon>Orbilia</taxon>
    </lineage>
</organism>
<gene>
    <name evidence="1" type="ORF">EYR41_003929</name>
</gene>
<sequence length="56" mass="5706">MTAHGSITPHVIVNILRNGCTLALGVSSSGKALPTDAGDIKYRVAAASTGAFVHTR</sequence>
<evidence type="ECO:0000313" key="1">
    <source>
        <dbReference type="EMBL" id="TGJ72011.1"/>
    </source>
</evidence>
<proteinExistence type="predicted"/>
<name>A0A8H2E571_ORBOL</name>